<gene>
    <name evidence="1" type="ORF">AJ80_08571</name>
</gene>
<dbReference type="STRING" id="1447883.A0A2B7X5E0"/>
<accession>A0A2B7X5E0</accession>
<dbReference type="Gene3D" id="3.10.450.50">
    <property type="match status" value="1"/>
</dbReference>
<dbReference type="OrthoDB" id="5440at2759"/>
<dbReference type="Proteomes" id="UP000224634">
    <property type="component" value="Unassembled WGS sequence"/>
</dbReference>
<dbReference type="SUPFAM" id="SSF54427">
    <property type="entry name" value="NTF2-like"/>
    <property type="match status" value="1"/>
</dbReference>
<comment type="caution">
    <text evidence="1">The sequence shown here is derived from an EMBL/GenBank/DDBJ whole genome shotgun (WGS) entry which is preliminary data.</text>
</comment>
<dbReference type="PANTHER" id="PTHR38436:SF3">
    <property type="entry name" value="CARBOXYMETHYLENEBUTENOLIDASE-RELATED"/>
    <property type="match status" value="1"/>
</dbReference>
<organism evidence="1 2">
    <name type="scientific">Polytolypa hystricis (strain UAMH7299)</name>
    <dbReference type="NCBI Taxonomy" id="1447883"/>
    <lineage>
        <taxon>Eukaryota</taxon>
        <taxon>Fungi</taxon>
        <taxon>Dikarya</taxon>
        <taxon>Ascomycota</taxon>
        <taxon>Pezizomycotina</taxon>
        <taxon>Eurotiomycetes</taxon>
        <taxon>Eurotiomycetidae</taxon>
        <taxon>Onygenales</taxon>
        <taxon>Onygenales incertae sedis</taxon>
        <taxon>Polytolypa</taxon>
    </lineage>
</organism>
<dbReference type="InterPro" id="IPR009959">
    <property type="entry name" value="Cyclase_SnoaL-like"/>
</dbReference>
<dbReference type="GO" id="GO:0030638">
    <property type="term" value="P:polyketide metabolic process"/>
    <property type="evidence" value="ECO:0007669"/>
    <property type="project" value="InterPro"/>
</dbReference>
<reference evidence="1 2" key="1">
    <citation type="submission" date="2017-10" db="EMBL/GenBank/DDBJ databases">
        <title>Comparative genomics in systemic dimorphic fungi from Ajellomycetaceae.</title>
        <authorList>
            <person name="Munoz J.F."/>
            <person name="Mcewen J.G."/>
            <person name="Clay O.K."/>
            <person name="Cuomo C.A."/>
        </authorList>
    </citation>
    <scope>NUCLEOTIDE SEQUENCE [LARGE SCALE GENOMIC DNA]</scope>
    <source>
        <strain evidence="1 2">UAMH7299</strain>
    </source>
</reference>
<evidence type="ECO:0000313" key="2">
    <source>
        <dbReference type="Proteomes" id="UP000224634"/>
    </source>
</evidence>
<dbReference type="EMBL" id="PDNA01000203">
    <property type="protein sequence ID" value="PGH04109.1"/>
    <property type="molecule type" value="Genomic_DNA"/>
</dbReference>
<keyword evidence="2" id="KW-1185">Reference proteome</keyword>
<dbReference type="PANTHER" id="PTHR38436">
    <property type="entry name" value="POLYKETIDE CYCLASE SNOAL-LIKE DOMAIN"/>
    <property type="match status" value="1"/>
</dbReference>
<dbReference type="AlphaFoldDB" id="A0A2B7X5E0"/>
<evidence type="ECO:0000313" key="1">
    <source>
        <dbReference type="EMBL" id="PGH04109.1"/>
    </source>
</evidence>
<dbReference type="InterPro" id="IPR032710">
    <property type="entry name" value="NTF2-like_dom_sf"/>
</dbReference>
<protein>
    <recommendedName>
        <fullName evidence="3">SnoaL-like domain-containing protein</fullName>
    </recommendedName>
</protein>
<sequence length="388" mass="43873">MALDYCKCTRHDIEFPAVAGPAHGQPSAPGPASLQKWAEEGYAVAQVTTSVGDSTLLDTVKEAIVQLLALDSCCFSGAAEELHRIVVIVHDWEIVQGTALSFLELDRMVAGVVSYGFPRPLPKAQLIHLRVDDPEYPSKPGDMTTIYRYPEAKSPHFVIPYHQDYVHNAASLAHTRTLTFVKKLSAGPHFDLEAIWDEHTHFEFEDRSVSKTLGTMVQEPYVNDMTGGIGRDRLTNFYRHHFIWNNPDDTKLELVSRTVGIDRVIDEFICVFTHNKQIDWLLPGVPPTNQSVRLPVVSVVNVRGDRLYHEHIWWDQANMLKQLGLLPDYLPFPYPLADGQTPRPGKQFEYRLPVSGAEAADKLTDENSHESNKMFEFKVREVDRVSKD</sequence>
<proteinExistence type="predicted"/>
<name>A0A2B7X5E0_POLH7</name>
<evidence type="ECO:0008006" key="3">
    <source>
        <dbReference type="Google" id="ProtNLM"/>
    </source>
</evidence>